<reference evidence="2 3" key="1">
    <citation type="submission" date="2017-11" db="EMBL/GenBank/DDBJ databases">
        <title>Genomic Encyclopedia of Archaeal and Bacterial Type Strains, Phase II (KMG-II): From Individual Species to Whole Genera.</title>
        <authorList>
            <person name="Goeker M."/>
        </authorList>
    </citation>
    <scope>NUCLEOTIDE SEQUENCE [LARGE SCALE GENOMIC DNA]</scope>
    <source>
        <strain evidence="2 3">DSM 28175</strain>
    </source>
</reference>
<keyword evidence="3" id="KW-1185">Reference proteome</keyword>
<dbReference type="PROSITE" id="PS50005">
    <property type="entry name" value="TPR"/>
    <property type="match status" value="1"/>
</dbReference>
<protein>
    <recommendedName>
        <fullName evidence="4">Tetratricopeptide repeat protein</fullName>
    </recommendedName>
</protein>
<evidence type="ECO:0008006" key="4">
    <source>
        <dbReference type="Google" id="ProtNLM"/>
    </source>
</evidence>
<dbReference type="InterPro" id="IPR011990">
    <property type="entry name" value="TPR-like_helical_dom_sf"/>
</dbReference>
<dbReference type="EMBL" id="PGFJ01000002">
    <property type="protein sequence ID" value="PJJ80185.1"/>
    <property type="molecule type" value="Genomic_DNA"/>
</dbReference>
<gene>
    <name evidence="2" type="ORF">CLV57_3332</name>
</gene>
<sequence length="816" mass="94207">MLLNHINHSSYRKPLIYCVSFLLVFLTDIAIIACGPEADPYDYYVSFFHNNLAENNAYQPFSFTGYTFVYDDNEPQSEPLINSSEWAGYFKGDVKVSDVAKVMYGLNAPTDSVVNAAYFSQKSKLPDSLTQNSFLKALQQKKYAGALAYYELAKKIEPEATVENQWDPQPRDTAKMISLANEASKLGSKETDSFLKLRYFYQAQRMFRYAGNRDKARNVYTTYIEKQPSASHVKGWSLSLQAGVEPDSVRSAYLFSRVFENYPERRIQAYRNYYYNHANASDVLKLAKNDSEKAVIYAIEGLGDPEYNINYLKEIYGCQPNSPVIGILLAREVNKLEEQFLDNKIDKRSSPILNPVKAYYYAYGFNYVDPEQAKSDKIARAHMADLSKFCEQVFTERKFKDYGLAKIVQAYLSWMLDDTKAGTVYLSQLDKVSLRNKLNDQKQIVKLLLTAQSIQKLDSLNEVTLLPLLQWLDKKVESEANAPKEVDNYMAYSTYSYRRFTGTARNFYQTVLAPAYYKQGYISKAAAAVVKGESLVAHKEWRDEVTTNFWQNYLRPGSVLKLIEWKNRSPNDPYLKLLTSNLAFYSNSNLYELLGTTYLREHQYQKAITALNRVGEAYSDSLAKNSFSSTEESDPFINQMADYPKVWTKAGSKGYNKLDFAKAMYALQRKMKTEPNNADHYFKYATALYNTGMHGNSWQFISYTWAAADAGRKKVHYYDDDYIQSINAEQYFLKARAVSNNTEFKAKCTFMAAKCRQKQIIKPEYYGNDYDKRIKKYAAEVRHNPFFEQLTVYSKTRFYKQAVNDCSYLRDFLKSR</sequence>
<dbReference type="Gene3D" id="1.25.40.10">
    <property type="entry name" value="Tetratricopeptide repeat domain"/>
    <property type="match status" value="1"/>
</dbReference>
<dbReference type="SUPFAM" id="SSF48452">
    <property type="entry name" value="TPR-like"/>
    <property type="match status" value="1"/>
</dbReference>
<dbReference type="InterPro" id="IPR019734">
    <property type="entry name" value="TPR_rpt"/>
</dbReference>
<dbReference type="AlphaFoldDB" id="A0A2H9VPB0"/>
<name>A0A2H9VPB0_9SPHI</name>
<accession>A0A2H9VPB0</accession>
<evidence type="ECO:0000256" key="1">
    <source>
        <dbReference type="PROSITE-ProRule" id="PRU00339"/>
    </source>
</evidence>
<keyword evidence="1" id="KW-0802">TPR repeat</keyword>
<organism evidence="2 3">
    <name type="scientific">Mucilaginibacter auburnensis</name>
    <dbReference type="NCBI Taxonomy" id="1457233"/>
    <lineage>
        <taxon>Bacteria</taxon>
        <taxon>Pseudomonadati</taxon>
        <taxon>Bacteroidota</taxon>
        <taxon>Sphingobacteriia</taxon>
        <taxon>Sphingobacteriales</taxon>
        <taxon>Sphingobacteriaceae</taxon>
        <taxon>Mucilaginibacter</taxon>
    </lineage>
</organism>
<feature type="repeat" description="TPR" evidence="1">
    <location>
        <begin position="588"/>
        <end position="621"/>
    </location>
</feature>
<dbReference type="OrthoDB" id="605297at2"/>
<evidence type="ECO:0000313" key="2">
    <source>
        <dbReference type="EMBL" id="PJJ80185.1"/>
    </source>
</evidence>
<proteinExistence type="predicted"/>
<evidence type="ECO:0000313" key="3">
    <source>
        <dbReference type="Proteomes" id="UP000242687"/>
    </source>
</evidence>
<dbReference type="Proteomes" id="UP000242687">
    <property type="component" value="Unassembled WGS sequence"/>
</dbReference>
<comment type="caution">
    <text evidence="2">The sequence shown here is derived from an EMBL/GenBank/DDBJ whole genome shotgun (WGS) entry which is preliminary data.</text>
</comment>